<accession>A0A382KIE7</accession>
<proteinExistence type="predicted"/>
<protein>
    <recommendedName>
        <fullName evidence="1">NERD domain-containing protein</fullName>
    </recommendedName>
</protein>
<sequence length="31" mass="3272">MDRFVILMLGVLVGTFPSYVGELGAEAGAEE</sequence>
<dbReference type="PROSITE" id="PS50965">
    <property type="entry name" value="NERD"/>
    <property type="match status" value="1"/>
</dbReference>
<feature type="non-terminal residue" evidence="2">
    <location>
        <position position="31"/>
    </location>
</feature>
<evidence type="ECO:0000313" key="2">
    <source>
        <dbReference type="EMBL" id="SVC22747.1"/>
    </source>
</evidence>
<dbReference type="InterPro" id="IPR011528">
    <property type="entry name" value="NERD"/>
</dbReference>
<organism evidence="2">
    <name type="scientific">marine metagenome</name>
    <dbReference type="NCBI Taxonomy" id="408172"/>
    <lineage>
        <taxon>unclassified sequences</taxon>
        <taxon>metagenomes</taxon>
        <taxon>ecological metagenomes</taxon>
    </lineage>
</organism>
<dbReference type="EMBL" id="UINC01080110">
    <property type="protein sequence ID" value="SVC22747.1"/>
    <property type="molecule type" value="Genomic_DNA"/>
</dbReference>
<dbReference type="AlphaFoldDB" id="A0A382KIE7"/>
<evidence type="ECO:0000259" key="1">
    <source>
        <dbReference type="PROSITE" id="PS50965"/>
    </source>
</evidence>
<name>A0A382KIE7_9ZZZZ</name>
<reference evidence="2" key="1">
    <citation type="submission" date="2018-05" db="EMBL/GenBank/DDBJ databases">
        <authorList>
            <person name="Lanie J.A."/>
            <person name="Ng W.-L."/>
            <person name="Kazmierczak K.M."/>
            <person name="Andrzejewski T.M."/>
            <person name="Davidsen T.M."/>
            <person name="Wayne K.J."/>
            <person name="Tettelin H."/>
            <person name="Glass J.I."/>
            <person name="Rusch D."/>
            <person name="Podicherti R."/>
            <person name="Tsui H.-C.T."/>
            <person name="Winkler M.E."/>
        </authorList>
    </citation>
    <scope>NUCLEOTIDE SEQUENCE</scope>
</reference>
<gene>
    <name evidence="2" type="ORF">METZ01_LOCUS275601</name>
</gene>
<feature type="domain" description="NERD" evidence="1">
    <location>
        <begin position="1"/>
        <end position="31"/>
    </location>
</feature>